<feature type="compositionally biased region" description="Basic and acidic residues" evidence="1">
    <location>
        <begin position="480"/>
        <end position="503"/>
    </location>
</feature>
<feature type="compositionally biased region" description="Polar residues" evidence="1">
    <location>
        <begin position="19"/>
        <end position="38"/>
    </location>
</feature>
<accession>A0A194XTR2</accession>
<feature type="compositionally biased region" description="Low complexity" evidence="1">
    <location>
        <begin position="440"/>
        <end position="456"/>
    </location>
</feature>
<dbReference type="KEGG" id="psco:LY89DRAFT_663947"/>
<reference evidence="2 3" key="1">
    <citation type="submission" date="2015-10" db="EMBL/GenBank/DDBJ databases">
        <title>Full genome of DAOMC 229536 Phialocephala scopiformis, a fungal endophyte of spruce producing the potent anti-insectan compound rugulosin.</title>
        <authorList>
            <consortium name="DOE Joint Genome Institute"/>
            <person name="Walker A.K."/>
            <person name="Frasz S.L."/>
            <person name="Seifert K.A."/>
            <person name="Miller J.D."/>
            <person name="Mondo S.J."/>
            <person name="Labutti K."/>
            <person name="Lipzen A."/>
            <person name="Dockter R."/>
            <person name="Kennedy M."/>
            <person name="Grigoriev I.V."/>
            <person name="Spatafora J.W."/>
        </authorList>
    </citation>
    <scope>NUCLEOTIDE SEQUENCE [LARGE SCALE GENOMIC DNA]</scope>
    <source>
        <strain evidence="2 3">CBS 120377</strain>
    </source>
</reference>
<feature type="region of interest" description="Disordered" evidence="1">
    <location>
        <begin position="265"/>
        <end position="335"/>
    </location>
</feature>
<sequence length="715" mass="78528">MQSSVRSEPPPHLGDLPRTFSNDSVHISKEVSVTSSRVPTPPVQRSMYSPMPPSLVQRPASAISRPFSISAGQVTRWNSMSKNSEKSSLFQMRTEMGRRRSSVDPDLLESNRESMKALSDFLMTREPPPTNWVSAQSSDDDKSLNSFKRSAYKLFGKSKKKKKSKQQKLLRLPDSAVAARTSRGARHIAISIPLVHDHMEFVRSDTPTPETRMGKRERTDRAAVHVLKPLHELRESGSIHITSPPRSSNGPVIVIPEFSINPLASHPPDEALRQSPTLGGTYLNYRPQPRIEPSNAPKHDPKRPSKSYVAVSPTAMQRADSQRSADPRHSGGTVYSTISIATPNVGHSRQVSSVSTAPSATATSIAIIPGLKLDLPPRNSSMSKIAKPIQAELAQSSNTNDLPSPPNSPLKPGDESLSSNSPPLVVVGTAEMVRKYSDGPTLVRSTTPRSSRLTTSSPPPNKCLPDLPIGKRPRISPPTTEKKPSARRERVKEKKQRDIEALRSSKSSISRPPLSESKDTNTNTNTYLTTPPQRNPKRVLRHSSRTANVLSGVMIVADLPPSPSPSLHTKQSSSTTTTTMTATRQHTHAHTPPRSPTLDDFPAIPDHFSSRSSSLTPTTSPTFRKRGGSLRNSVLETRRAERRVKRNASLRERELDERVRRIERDNEVLIGMLGGIAGALGGLRELQGRREVRRLRGGEGVAEEEEGEGRDWLGV</sequence>
<keyword evidence="3" id="KW-1185">Reference proteome</keyword>
<feature type="compositionally biased region" description="Low complexity" evidence="1">
    <location>
        <begin position="610"/>
        <end position="622"/>
    </location>
</feature>
<dbReference type="OrthoDB" id="5417386at2759"/>
<dbReference type="EMBL" id="KQ947405">
    <property type="protein sequence ID" value="KUJ23531.1"/>
    <property type="molecule type" value="Genomic_DNA"/>
</dbReference>
<dbReference type="InParanoid" id="A0A194XTR2"/>
<feature type="region of interest" description="Disordered" evidence="1">
    <location>
        <begin position="1"/>
        <end position="57"/>
    </location>
</feature>
<feature type="compositionally biased region" description="Low complexity" evidence="1">
    <location>
        <begin position="504"/>
        <end position="530"/>
    </location>
</feature>
<feature type="region of interest" description="Disordered" evidence="1">
    <location>
        <begin position="559"/>
        <end position="631"/>
    </location>
</feature>
<dbReference type="RefSeq" id="XP_018077886.1">
    <property type="nucleotide sequence ID" value="XM_018212737.1"/>
</dbReference>
<organism evidence="2 3">
    <name type="scientific">Mollisia scopiformis</name>
    <name type="common">Conifer needle endophyte fungus</name>
    <name type="synonym">Phialocephala scopiformis</name>
    <dbReference type="NCBI Taxonomy" id="149040"/>
    <lineage>
        <taxon>Eukaryota</taxon>
        <taxon>Fungi</taxon>
        <taxon>Dikarya</taxon>
        <taxon>Ascomycota</taxon>
        <taxon>Pezizomycotina</taxon>
        <taxon>Leotiomycetes</taxon>
        <taxon>Helotiales</taxon>
        <taxon>Mollisiaceae</taxon>
        <taxon>Mollisia</taxon>
    </lineage>
</organism>
<protein>
    <submittedName>
        <fullName evidence="2">Uncharacterized protein</fullName>
    </submittedName>
</protein>
<evidence type="ECO:0000256" key="1">
    <source>
        <dbReference type="SAM" id="MobiDB-lite"/>
    </source>
</evidence>
<feature type="region of interest" description="Disordered" evidence="1">
    <location>
        <begin position="396"/>
        <end position="423"/>
    </location>
</feature>
<feature type="compositionally biased region" description="Low complexity" evidence="1">
    <location>
        <begin position="566"/>
        <end position="584"/>
    </location>
</feature>
<proteinExistence type="predicted"/>
<evidence type="ECO:0000313" key="3">
    <source>
        <dbReference type="Proteomes" id="UP000070700"/>
    </source>
</evidence>
<dbReference type="GeneID" id="28822463"/>
<feature type="region of interest" description="Disordered" evidence="1">
    <location>
        <begin position="437"/>
        <end position="540"/>
    </location>
</feature>
<name>A0A194XTR2_MOLSC</name>
<dbReference type="AlphaFoldDB" id="A0A194XTR2"/>
<feature type="compositionally biased region" description="Basic and acidic residues" evidence="1">
    <location>
        <begin position="320"/>
        <end position="329"/>
    </location>
</feature>
<evidence type="ECO:0000313" key="2">
    <source>
        <dbReference type="EMBL" id="KUJ23531.1"/>
    </source>
</evidence>
<dbReference type="Proteomes" id="UP000070700">
    <property type="component" value="Unassembled WGS sequence"/>
</dbReference>
<gene>
    <name evidence="2" type="ORF">LY89DRAFT_663947</name>
</gene>